<gene>
    <name evidence="5" type="ORF">K450DRAFT_229020</name>
</gene>
<dbReference type="GO" id="GO:0016973">
    <property type="term" value="P:poly(A)+ mRNA export from nucleus"/>
    <property type="evidence" value="ECO:0007669"/>
    <property type="project" value="TreeGrafter"/>
</dbReference>
<evidence type="ECO:0000313" key="5">
    <source>
        <dbReference type="EMBL" id="KAI8582103.1"/>
    </source>
</evidence>
<evidence type="ECO:0000256" key="4">
    <source>
        <dbReference type="RuleBase" id="RU364035"/>
    </source>
</evidence>
<accession>A0AAD5EDX2</accession>
<dbReference type="PANTHER" id="PTHR11225">
    <property type="entry name" value="NUCLEAR PORE COMPLEX PROTEIN NUP93 NUCLEOPORIN NUP93 DEAD EYE PROTEIN"/>
    <property type="match status" value="1"/>
</dbReference>
<keyword evidence="4" id="KW-0813">Transport</keyword>
<evidence type="ECO:0000313" key="6">
    <source>
        <dbReference type="Proteomes" id="UP001206595"/>
    </source>
</evidence>
<dbReference type="PANTHER" id="PTHR11225:SF4">
    <property type="entry name" value="NUCLEAR PORE COMPLEX PROTEIN NUP93"/>
    <property type="match status" value="1"/>
</dbReference>
<dbReference type="InterPro" id="IPR007231">
    <property type="entry name" value="Nucleoporin_int_Nup93/Nic96"/>
</dbReference>
<evidence type="ECO:0000256" key="3">
    <source>
        <dbReference type="ARBA" id="ARBA00023242"/>
    </source>
</evidence>
<dbReference type="GO" id="GO:0017056">
    <property type="term" value="F:structural constituent of nuclear pore"/>
    <property type="evidence" value="ECO:0007669"/>
    <property type="project" value="InterPro"/>
</dbReference>
<keyword evidence="4" id="KW-0811">Translocation</keyword>
<keyword evidence="3 4" id="KW-0539">Nucleus</keyword>
<keyword evidence="4" id="KW-0509">mRNA transport</keyword>
<dbReference type="GO" id="GO:0005643">
    <property type="term" value="C:nuclear pore"/>
    <property type="evidence" value="ECO:0007669"/>
    <property type="project" value="UniProtKB-SubCell"/>
</dbReference>
<comment type="subcellular location">
    <subcellularLocation>
        <location evidence="1">Nucleus envelope</location>
    </subcellularLocation>
    <subcellularLocation>
        <location evidence="4">Nucleus</location>
        <location evidence="4">Nuclear pore complex</location>
    </subcellularLocation>
</comment>
<organism evidence="5 6">
    <name type="scientific">Umbelopsis ramanniana AG</name>
    <dbReference type="NCBI Taxonomy" id="1314678"/>
    <lineage>
        <taxon>Eukaryota</taxon>
        <taxon>Fungi</taxon>
        <taxon>Fungi incertae sedis</taxon>
        <taxon>Mucoromycota</taxon>
        <taxon>Mucoromycotina</taxon>
        <taxon>Umbelopsidomycetes</taxon>
        <taxon>Umbelopsidales</taxon>
        <taxon>Umbelopsidaceae</taxon>
        <taxon>Umbelopsis</taxon>
    </lineage>
</organism>
<dbReference type="GeneID" id="75912368"/>
<dbReference type="Proteomes" id="UP001206595">
    <property type="component" value="Unassembled WGS sequence"/>
</dbReference>
<dbReference type="Pfam" id="PF04097">
    <property type="entry name" value="Nic96"/>
    <property type="match status" value="1"/>
</dbReference>
<evidence type="ECO:0000256" key="1">
    <source>
        <dbReference type="ARBA" id="ARBA00004259"/>
    </source>
</evidence>
<proteinExistence type="inferred from homology"/>
<reference evidence="5" key="1">
    <citation type="submission" date="2021-06" db="EMBL/GenBank/DDBJ databases">
        <authorList>
            <consortium name="DOE Joint Genome Institute"/>
            <person name="Mondo S.J."/>
            <person name="Amses K.R."/>
            <person name="Simmons D.R."/>
            <person name="Longcore J.E."/>
            <person name="Seto K."/>
            <person name="Alves G.H."/>
            <person name="Bonds A.E."/>
            <person name="Quandt C.A."/>
            <person name="Davis W.J."/>
            <person name="Chang Y."/>
            <person name="Letcher P.M."/>
            <person name="Powell M.J."/>
            <person name="Kuo A."/>
            <person name="Labutti K."/>
            <person name="Pangilinan J."/>
            <person name="Andreopoulos W."/>
            <person name="Tritt A."/>
            <person name="Riley R."/>
            <person name="Hundley H."/>
            <person name="Johnson J."/>
            <person name="Lipzen A."/>
            <person name="Barry K."/>
            <person name="Berbee M.L."/>
            <person name="Buchler N.E."/>
            <person name="Grigoriev I.V."/>
            <person name="Spatafora J.W."/>
            <person name="Stajich J.E."/>
            <person name="James T.Y."/>
        </authorList>
    </citation>
    <scope>NUCLEOTIDE SEQUENCE</scope>
    <source>
        <strain evidence="5">AG</strain>
    </source>
</reference>
<keyword evidence="6" id="KW-1185">Reference proteome</keyword>
<evidence type="ECO:0000256" key="2">
    <source>
        <dbReference type="ARBA" id="ARBA00010186"/>
    </source>
</evidence>
<protein>
    <recommendedName>
        <fullName evidence="4">Nuclear pore protein</fullName>
    </recommendedName>
</protein>
<keyword evidence="4" id="KW-0906">Nuclear pore complex</keyword>
<keyword evidence="4" id="KW-0653">Protein transport</keyword>
<comment type="similarity">
    <text evidence="2 4">Belongs to the nucleoporin interacting component (NIC) family.</text>
</comment>
<dbReference type="RefSeq" id="XP_051447107.1">
    <property type="nucleotide sequence ID" value="XM_051587021.1"/>
</dbReference>
<reference evidence="5" key="2">
    <citation type="journal article" date="2022" name="Proc. Natl. Acad. Sci. U.S.A.">
        <title>Diploid-dominant life cycles characterize the early evolution of Fungi.</title>
        <authorList>
            <person name="Amses K.R."/>
            <person name="Simmons D.R."/>
            <person name="Longcore J.E."/>
            <person name="Mondo S.J."/>
            <person name="Seto K."/>
            <person name="Jeronimo G.H."/>
            <person name="Bonds A.E."/>
            <person name="Quandt C.A."/>
            <person name="Davis W.J."/>
            <person name="Chang Y."/>
            <person name="Federici B.A."/>
            <person name="Kuo A."/>
            <person name="LaButti K."/>
            <person name="Pangilinan J."/>
            <person name="Andreopoulos W."/>
            <person name="Tritt A."/>
            <person name="Riley R."/>
            <person name="Hundley H."/>
            <person name="Johnson J."/>
            <person name="Lipzen A."/>
            <person name="Barry K."/>
            <person name="Lang B.F."/>
            <person name="Cuomo C.A."/>
            <person name="Buchler N.E."/>
            <person name="Grigoriev I.V."/>
            <person name="Spatafora J.W."/>
            <person name="Stajich J.E."/>
            <person name="James T.Y."/>
        </authorList>
    </citation>
    <scope>NUCLEOTIDE SEQUENCE</scope>
    <source>
        <strain evidence="5">AG</strain>
    </source>
</reference>
<keyword evidence="4" id="KW-0472">Membrane</keyword>
<dbReference type="GO" id="GO:0006606">
    <property type="term" value="P:protein import into nucleus"/>
    <property type="evidence" value="ECO:0007669"/>
    <property type="project" value="TreeGrafter"/>
</dbReference>
<dbReference type="EMBL" id="MU620902">
    <property type="protein sequence ID" value="KAI8582103.1"/>
    <property type="molecule type" value="Genomic_DNA"/>
</dbReference>
<name>A0AAD5EDX2_UMBRA</name>
<comment type="caution">
    <text evidence="5">The sequence shown here is derived from an EMBL/GenBank/DDBJ whole genome shotgun (WGS) entry which is preliminary data.</text>
</comment>
<dbReference type="AlphaFoldDB" id="A0AAD5EDX2"/>
<sequence length="866" mass="97390">MSASLSLKQIFEKSQLLTTHISNPELPPLDRGLDQIEHLSQNLAPNVDGSANPIDIRAHYFLAKGGVNAQAMARHLDTVKLTSTFDLRRPVHDTDIDGYLKQEHQRVIAHTIEAGRCESSAALERSYDKDLDAAWQLATKGSAKQTSDSTSLFQSTSSSLGLDEISGIAAKFGSDTLQQLLAPIDVEQPISFDCSNHPQLLTFATIIYRFNLARLQNQPYDLMSSLTRISMDQTFNEQHPMYRFMSLITNLIQSAEKAGIAAHLGGKDDEASLNARAKMVGIAKNWLEEQYVLFLNATVQSKSSIYTGTSPAAKIKTFISALHSVKTIPNLENVNGEQPWAILFYHMRTGQNKEALDYINNNLPLFKSTPSIAEYFSAFIADLSDGSMSELTRSRIQLEYDQMSRNTAEPIDPYKFAVYKIMGRCELNKRTLPHITSSTEDWLWLQLCLVRESAASSMKSGGEYRLADLQKVLQKYGPEHFDPHRANPWNYMILLLLTLQFEQVVHQLYSSKYQIEAVHLAIGFASHRMLRTTLDTKQQESLLVVGDDGSPALNYIHLIHQYSLMFTISNPEIAFQYLLTISVLDDEASNGKRASELCRSYIEELVTHTRAYSVLLGSRTVDDKVEQGCVEEFKKLIKADDTFTRSLVVAAADKCRHEERHTDAVALYYLIGDHAAVVDILVRELGKELMQPVMRQGPGADNQWSQANIPSNSEELVKYANDVAARYRTARPGDGISQQRRTTLQSLAKLHEFRYLCIYGVAEQALELLNEVGIIPMQGDMTTIARKAEQLEDYEDTIVRCIPNLLLMTMALFSELFMISKHSGDTNKTMLVKQRSQTILKFAGLIENILSADVCIRINRFDIEMI</sequence>